<dbReference type="GO" id="GO:0006914">
    <property type="term" value="P:autophagy"/>
    <property type="evidence" value="ECO:0007669"/>
    <property type="project" value="UniProtKB-KW"/>
</dbReference>
<dbReference type="PANTHER" id="PTHR12326:SF12">
    <property type="entry name" value="PLECKSTRIN HOMOLOGY AND RUN DOMAIN CONTAINING M1"/>
    <property type="match status" value="1"/>
</dbReference>
<evidence type="ECO:0000256" key="7">
    <source>
        <dbReference type="ARBA" id="ARBA00022833"/>
    </source>
</evidence>
<dbReference type="Pfam" id="PF13901">
    <property type="entry name" value="RH_dom"/>
    <property type="match status" value="1"/>
</dbReference>
<feature type="compositionally biased region" description="Basic residues" evidence="9">
    <location>
        <begin position="241"/>
        <end position="250"/>
    </location>
</feature>
<dbReference type="SMART" id="SM00593">
    <property type="entry name" value="RUN"/>
    <property type="match status" value="1"/>
</dbReference>
<feature type="compositionally biased region" description="Polar residues" evidence="9">
    <location>
        <begin position="260"/>
        <end position="274"/>
    </location>
</feature>
<feature type="compositionally biased region" description="Basic and acidic residues" evidence="9">
    <location>
        <begin position="223"/>
        <end position="233"/>
    </location>
</feature>
<dbReference type="AlphaFoldDB" id="A0A8W8KI56"/>
<dbReference type="OrthoDB" id="62364at2759"/>
<evidence type="ECO:0000313" key="12">
    <source>
        <dbReference type="Proteomes" id="UP000005408"/>
    </source>
</evidence>
<evidence type="ECO:0000256" key="4">
    <source>
        <dbReference type="ARBA" id="ARBA00022737"/>
    </source>
</evidence>
<keyword evidence="8" id="KW-0072">Autophagy</keyword>
<evidence type="ECO:0000256" key="8">
    <source>
        <dbReference type="ARBA" id="ARBA00023006"/>
    </source>
</evidence>
<dbReference type="GO" id="GO:0008270">
    <property type="term" value="F:zinc ion binding"/>
    <property type="evidence" value="ECO:0007669"/>
    <property type="project" value="UniProtKB-KW"/>
</dbReference>
<feature type="domain" description="RUN" evidence="10">
    <location>
        <begin position="47"/>
        <end position="189"/>
    </location>
</feature>
<dbReference type="PROSITE" id="PS50826">
    <property type="entry name" value="RUN"/>
    <property type="match status" value="1"/>
</dbReference>
<evidence type="ECO:0000256" key="3">
    <source>
        <dbReference type="ARBA" id="ARBA00022723"/>
    </source>
</evidence>
<keyword evidence="7" id="KW-0862">Zinc</keyword>
<dbReference type="Proteomes" id="UP000005408">
    <property type="component" value="Unassembled WGS sequence"/>
</dbReference>
<dbReference type="CDD" id="cd17679">
    <property type="entry name" value="RUN_PLEKHM1"/>
    <property type="match status" value="1"/>
</dbReference>
<keyword evidence="2" id="KW-0597">Phosphoprotein</keyword>
<organism evidence="11 12">
    <name type="scientific">Magallana gigas</name>
    <name type="common">Pacific oyster</name>
    <name type="synonym">Crassostrea gigas</name>
    <dbReference type="NCBI Taxonomy" id="29159"/>
    <lineage>
        <taxon>Eukaryota</taxon>
        <taxon>Metazoa</taxon>
        <taxon>Spiralia</taxon>
        <taxon>Lophotrochozoa</taxon>
        <taxon>Mollusca</taxon>
        <taxon>Bivalvia</taxon>
        <taxon>Autobranchia</taxon>
        <taxon>Pteriomorphia</taxon>
        <taxon>Ostreida</taxon>
        <taxon>Ostreoidea</taxon>
        <taxon>Ostreidae</taxon>
        <taxon>Magallana</taxon>
    </lineage>
</organism>
<protein>
    <recommendedName>
        <fullName evidence="10">RUN domain-containing protein</fullName>
    </recommendedName>
</protein>
<keyword evidence="4" id="KW-0677">Repeat</keyword>
<dbReference type="InterPro" id="IPR004012">
    <property type="entry name" value="Run_dom"/>
</dbReference>
<reference evidence="11" key="1">
    <citation type="submission" date="2022-08" db="UniProtKB">
        <authorList>
            <consortium name="EnsemblMetazoa"/>
        </authorList>
    </citation>
    <scope>IDENTIFICATION</scope>
    <source>
        <strain evidence="11">05x7-T-G4-1.051#20</strain>
    </source>
</reference>
<dbReference type="OMA" id="TCREPII"/>
<dbReference type="Gene3D" id="1.20.58.900">
    <property type="match status" value="1"/>
</dbReference>
<feature type="compositionally biased region" description="Polar residues" evidence="9">
    <location>
        <begin position="613"/>
        <end position="627"/>
    </location>
</feature>
<feature type="compositionally biased region" description="Low complexity" evidence="9">
    <location>
        <begin position="294"/>
        <end position="303"/>
    </location>
</feature>
<dbReference type="GO" id="GO:0005770">
    <property type="term" value="C:late endosome"/>
    <property type="evidence" value="ECO:0007669"/>
    <property type="project" value="UniProtKB-SubCell"/>
</dbReference>
<evidence type="ECO:0000256" key="5">
    <source>
        <dbReference type="ARBA" id="ARBA00022753"/>
    </source>
</evidence>
<dbReference type="SMART" id="SM01175">
    <property type="entry name" value="DUF4206"/>
    <property type="match status" value="1"/>
</dbReference>
<keyword evidence="12" id="KW-1185">Reference proteome</keyword>
<name>A0A8W8KI56_MAGGI</name>
<sequence length="969" mass="108766">MSLFKRKGPTPVEVAQENDIKQNITKELSTAVKKLQQEQQLNSDEPILSTDSANAICNILESIFLHGCKPPVSKKIANYIGINQGYENGAQQINFWMFCERFTHSDVIAQLKRLAQVNSEIGLCRAWIRVALNDGLMESYVNAMMADKKSLEYFYSSTSYFRDHEQPEIFLSYLKGLMLYEFRLSYNSSVLNNWPNSSLVMAGLIDAENTPLPVIHPQRASLKKNETERRDVGVESIHPINRQKSKSKKRTSLEEGGESSLPQGKSVSEYSSELTQEDVDKIRGMKPRNKSRSECSSSSRVSCPDPVKYNKNPALYVADRGKDDEPMFDLGDDADVSGQDIGNNDLQSKEHIDEEIDPMFSSDNPHLGSDLSSPDKPSLNDPSSYGEFSYSSVSGELLDSKDLEEDTFLDSEGSGLPVSPMGVNGYEDMRECIEETNKADSPFEETQPVMISENKPSDFPVSPQQQDFVNERILQDILNTELGSPSDKRDKKITSDSSCDNSYTGSPQDENKVRRKSRSRRENLKPELGAGTRNIVQPQLSPAVADAIETTMMDQTTQKRFSISDTEVSEQASSSPRRPRSGALSVCLEPENDEGIGIASPPSIGNSLGAKSGWSSDFDQPTQSHAVSGTMPLRNKSESFNSLLKSYTPSSQVASPTMADVLQELPEQTDYSPSSPEVDRRISDPQEEDFEIIGDLDSEGSERDPNNQTLLLGVITTEKGLDAQNYQCGSCKRPIGFIYGKPRVCTFDGKYYCFECHENDEYYIPALIIHNWDFRKHIVSKKSLTFLQDVEDHSVIDISSVNPKLYEHITEMGQLQELRKQLCHLKTYLFTCKQSIADEFRKSMWPKEYLYEGVHNYTLADLLQVPSGQLAQSLKKSIKFATKHVFECPLCSGKGFICELCHNPKVIYPFQTDDTIRCSKCKSVFHKSCKLDSKSCPKCERRNKRKSKSGDTLETPDIHDYAFSPQFVS</sequence>
<dbReference type="InterPro" id="IPR051366">
    <property type="entry name" value="DEF8"/>
</dbReference>
<keyword evidence="3" id="KW-0479">Metal-binding</keyword>
<feature type="region of interest" description="Disordered" evidence="9">
    <location>
        <begin position="477"/>
        <end position="634"/>
    </location>
</feature>
<evidence type="ECO:0000313" key="11">
    <source>
        <dbReference type="EnsemblMetazoa" id="G23258.1:cds"/>
    </source>
</evidence>
<accession>A0A8W8KI56</accession>
<feature type="compositionally biased region" description="Polar residues" evidence="9">
    <location>
        <begin position="552"/>
        <end position="572"/>
    </location>
</feature>
<feature type="compositionally biased region" description="Acidic residues" evidence="9">
    <location>
        <begin position="326"/>
        <end position="335"/>
    </location>
</feature>
<feature type="compositionally biased region" description="Low complexity" evidence="9">
    <location>
        <begin position="383"/>
        <end position="396"/>
    </location>
</feature>
<feature type="region of interest" description="Disordered" evidence="9">
    <location>
        <begin position="216"/>
        <end position="425"/>
    </location>
</feature>
<dbReference type="InterPro" id="IPR047326">
    <property type="entry name" value="RUN_PLEKHM1"/>
</dbReference>
<dbReference type="InterPro" id="IPR037213">
    <property type="entry name" value="Run_dom_sf"/>
</dbReference>
<evidence type="ECO:0000256" key="2">
    <source>
        <dbReference type="ARBA" id="ARBA00022553"/>
    </source>
</evidence>
<dbReference type="CDD" id="cd16448">
    <property type="entry name" value="RING-H2"/>
    <property type="match status" value="1"/>
</dbReference>
<dbReference type="Pfam" id="PF02759">
    <property type="entry name" value="RUN"/>
    <property type="match status" value="1"/>
</dbReference>
<evidence type="ECO:0000256" key="6">
    <source>
        <dbReference type="ARBA" id="ARBA00022771"/>
    </source>
</evidence>
<dbReference type="SUPFAM" id="SSF140741">
    <property type="entry name" value="RUN domain-like"/>
    <property type="match status" value="1"/>
</dbReference>
<feature type="compositionally biased region" description="Polar residues" evidence="9">
    <location>
        <begin position="495"/>
        <end position="508"/>
    </location>
</feature>
<dbReference type="EnsemblMetazoa" id="G23258.4">
    <property type="protein sequence ID" value="G23258.4:cds"/>
    <property type="gene ID" value="G23258"/>
</dbReference>
<evidence type="ECO:0000259" key="10">
    <source>
        <dbReference type="PROSITE" id="PS50826"/>
    </source>
</evidence>
<dbReference type="PANTHER" id="PTHR12326">
    <property type="entry name" value="PLECKSTRIN HOMOLOGY DOMAIN CONTAINING PROTEIN"/>
    <property type="match status" value="1"/>
</dbReference>
<dbReference type="InterPro" id="IPR025258">
    <property type="entry name" value="RH_dom"/>
</dbReference>
<proteinExistence type="predicted"/>
<evidence type="ECO:0000256" key="9">
    <source>
        <dbReference type="SAM" id="MobiDB-lite"/>
    </source>
</evidence>
<keyword evidence="5" id="KW-0967">Endosome</keyword>
<evidence type="ECO:0000256" key="1">
    <source>
        <dbReference type="ARBA" id="ARBA00004603"/>
    </source>
</evidence>
<dbReference type="EnsemblMetazoa" id="G23258.2">
    <property type="protein sequence ID" value="G23258.2:cds"/>
    <property type="gene ID" value="G23258"/>
</dbReference>
<keyword evidence="6" id="KW-0863">Zinc-finger</keyword>
<comment type="subcellular location">
    <subcellularLocation>
        <location evidence="1">Late endosome</location>
    </subcellularLocation>
</comment>
<dbReference type="EnsemblMetazoa" id="G23258.1">
    <property type="protein sequence ID" value="G23258.1:cds"/>
    <property type="gene ID" value="G23258"/>
</dbReference>